<reference evidence="8 9" key="1">
    <citation type="submission" date="2014-09" db="EMBL/GenBank/DDBJ databases">
        <title>Draft genome of Bradyrhizobium japonicum Is-34.</title>
        <authorList>
            <person name="Tsurumaru H."/>
            <person name="Yamakawa T."/>
            <person name="Hashimoto S."/>
            <person name="Okizaki K."/>
            <person name="Kanesaki Y."/>
            <person name="Yoshikawa H."/>
            <person name="Yajima S."/>
        </authorList>
    </citation>
    <scope>NUCLEOTIDE SEQUENCE [LARGE SCALE GENOMIC DNA]</scope>
    <source>
        <strain evidence="8 9">Is-34</strain>
    </source>
</reference>
<evidence type="ECO:0000256" key="6">
    <source>
        <dbReference type="SAM" id="Phobius"/>
    </source>
</evidence>
<feature type="transmembrane region" description="Helical" evidence="6">
    <location>
        <begin position="280"/>
        <end position="299"/>
    </location>
</feature>
<evidence type="ECO:0000313" key="8">
    <source>
        <dbReference type="EMBL" id="KGT81707.1"/>
    </source>
</evidence>
<dbReference type="SUPFAM" id="SSF103473">
    <property type="entry name" value="MFS general substrate transporter"/>
    <property type="match status" value="1"/>
</dbReference>
<organism evidence="8 9">
    <name type="scientific">Bradyrhizobium japonicum</name>
    <dbReference type="NCBI Taxonomy" id="375"/>
    <lineage>
        <taxon>Bacteria</taxon>
        <taxon>Pseudomonadati</taxon>
        <taxon>Pseudomonadota</taxon>
        <taxon>Alphaproteobacteria</taxon>
        <taxon>Hyphomicrobiales</taxon>
        <taxon>Nitrobacteraceae</taxon>
        <taxon>Bradyrhizobium</taxon>
    </lineage>
</organism>
<dbReference type="EMBL" id="JRPN01000001">
    <property type="protein sequence ID" value="KGT81707.1"/>
    <property type="molecule type" value="Genomic_DNA"/>
</dbReference>
<evidence type="ECO:0000256" key="2">
    <source>
        <dbReference type="ARBA" id="ARBA00022448"/>
    </source>
</evidence>
<feature type="transmembrane region" description="Helical" evidence="6">
    <location>
        <begin position="107"/>
        <end position="129"/>
    </location>
</feature>
<evidence type="ECO:0000313" key="9">
    <source>
        <dbReference type="Proteomes" id="UP000030377"/>
    </source>
</evidence>
<dbReference type="AlphaFoldDB" id="A0A0A3Y4P6"/>
<dbReference type="Proteomes" id="UP000030377">
    <property type="component" value="Unassembled WGS sequence"/>
</dbReference>
<evidence type="ECO:0000259" key="7">
    <source>
        <dbReference type="PROSITE" id="PS50850"/>
    </source>
</evidence>
<feature type="transmembrane region" description="Helical" evidence="6">
    <location>
        <begin position="177"/>
        <end position="197"/>
    </location>
</feature>
<feature type="transmembrane region" description="Helical" evidence="6">
    <location>
        <begin position="141"/>
        <end position="165"/>
    </location>
</feature>
<dbReference type="CDD" id="cd17319">
    <property type="entry name" value="MFS_ExuT_GudP_like"/>
    <property type="match status" value="1"/>
</dbReference>
<dbReference type="FunFam" id="1.20.1250.20:FF:000018">
    <property type="entry name" value="MFS transporter permease"/>
    <property type="match status" value="1"/>
</dbReference>
<feature type="transmembrane region" description="Helical" evidence="6">
    <location>
        <begin position="398"/>
        <end position="418"/>
    </location>
</feature>
<name>A0A0A3Y4P6_BRAJP</name>
<keyword evidence="4 6" id="KW-1133">Transmembrane helix</keyword>
<evidence type="ECO:0000256" key="1">
    <source>
        <dbReference type="ARBA" id="ARBA00004141"/>
    </source>
</evidence>
<dbReference type="PANTHER" id="PTHR43791">
    <property type="entry name" value="PERMEASE-RELATED"/>
    <property type="match status" value="1"/>
</dbReference>
<dbReference type="Gene3D" id="1.20.1250.20">
    <property type="entry name" value="MFS general substrate transporter like domains"/>
    <property type="match status" value="2"/>
</dbReference>
<dbReference type="GO" id="GO:0022857">
    <property type="term" value="F:transmembrane transporter activity"/>
    <property type="evidence" value="ECO:0007669"/>
    <property type="project" value="InterPro"/>
</dbReference>
<protein>
    <submittedName>
        <fullName evidence="8">Membrane protein</fullName>
    </submittedName>
</protein>
<dbReference type="Pfam" id="PF07690">
    <property type="entry name" value="MFS_1"/>
    <property type="match status" value="1"/>
</dbReference>
<comment type="subcellular location">
    <subcellularLocation>
        <location evidence="1">Membrane</location>
        <topology evidence="1">Multi-pass membrane protein</topology>
    </subcellularLocation>
</comment>
<feature type="transmembrane region" description="Helical" evidence="6">
    <location>
        <begin position="364"/>
        <end position="386"/>
    </location>
</feature>
<keyword evidence="5 6" id="KW-0472">Membrane</keyword>
<evidence type="ECO:0000256" key="5">
    <source>
        <dbReference type="ARBA" id="ARBA00023136"/>
    </source>
</evidence>
<feature type="domain" description="Major facilitator superfamily (MFS) profile" evidence="7">
    <location>
        <begin position="17"/>
        <end position="422"/>
    </location>
</feature>
<feature type="transmembrane region" description="Helical" evidence="6">
    <location>
        <begin position="83"/>
        <end position="101"/>
    </location>
</feature>
<comment type="caution">
    <text evidence="8">The sequence shown here is derived from an EMBL/GenBank/DDBJ whole genome shotgun (WGS) entry which is preliminary data.</text>
</comment>
<evidence type="ECO:0000256" key="4">
    <source>
        <dbReference type="ARBA" id="ARBA00022989"/>
    </source>
</evidence>
<dbReference type="RefSeq" id="WP_041953412.1">
    <property type="nucleotide sequence ID" value="NZ_CP081350.1"/>
</dbReference>
<sequence>MSNAVSGTTIKKVSIRLMPMLFVGYVLAYIDRINVGFAALKMNADVGISSYIFGLGAGVFFLSYFIFEIPSNLALARIGARRWISRIMISWGIISAAMALVQGPTSFVVIRFLLGAAEAGFFPGVILYLTFWFPQAYRARIVAAFIVAVPVSLAVGGPISTAILGMHGFAGLKGWQWLFLLEGIPTVLFGFVFLAVMPDKPRDAKWLSLEERTALQSAIDDDDHAVTQAHGLTVFQALSDSRVLALAFIWFANTTANLGLAFFLPQILKGLGLTDMQTGFTTSIPYVFGTLGILGFGYISDRYNERRWTLFVALAMTAAGLLVAGLLHGSLMAVAFMAVAAIGIYGAKPPFWPLPSTFLAGRTAAAGIALINAIGNLGGFVGPYVIGWIRDSTQSFEAGLYFLAVLTLLGAVVTPIVVNTRFVTARKTSSSLKQA</sequence>
<keyword evidence="2" id="KW-0813">Transport</keyword>
<feature type="transmembrane region" description="Helical" evidence="6">
    <location>
        <begin position="243"/>
        <end position="268"/>
    </location>
</feature>
<feature type="transmembrane region" description="Helical" evidence="6">
    <location>
        <begin position="311"/>
        <end position="344"/>
    </location>
</feature>
<evidence type="ECO:0000256" key="3">
    <source>
        <dbReference type="ARBA" id="ARBA00022692"/>
    </source>
</evidence>
<dbReference type="InterPro" id="IPR011701">
    <property type="entry name" value="MFS"/>
</dbReference>
<feature type="transmembrane region" description="Helical" evidence="6">
    <location>
        <begin position="46"/>
        <end position="67"/>
    </location>
</feature>
<dbReference type="PANTHER" id="PTHR43791:SF36">
    <property type="entry name" value="TRANSPORTER, PUTATIVE (AFU_ORTHOLOGUE AFUA_6G08340)-RELATED"/>
    <property type="match status" value="1"/>
</dbReference>
<keyword evidence="3 6" id="KW-0812">Transmembrane</keyword>
<dbReference type="InterPro" id="IPR020846">
    <property type="entry name" value="MFS_dom"/>
</dbReference>
<dbReference type="PROSITE" id="PS50850">
    <property type="entry name" value="MFS"/>
    <property type="match status" value="1"/>
</dbReference>
<accession>A0A0A3Y4P6</accession>
<proteinExistence type="predicted"/>
<dbReference type="InterPro" id="IPR036259">
    <property type="entry name" value="MFS_trans_sf"/>
</dbReference>
<dbReference type="GO" id="GO:0016020">
    <property type="term" value="C:membrane"/>
    <property type="evidence" value="ECO:0007669"/>
    <property type="project" value="UniProtKB-SubCell"/>
</dbReference>
<gene>
    <name evidence="8" type="ORF">MA20_03015</name>
</gene>